<accession>A0A4U8PZ14</accession>
<feature type="domain" description="HNH nuclease" evidence="1">
    <location>
        <begin position="249"/>
        <end position="302"/>
    </location>
</feature>
<reference evidence="2 3" key="1">
    <citation type="journal article" date="2019" name="Anaerobe">
        <title>Detection of Robinsoniella peoriensis in multiple bone samples of a trauma patient.</title>
        <authorList>
            <person name="Schrottner P."/>
            <person name="Hartwich K."/>
            <person name="Bunk B."/>
            <person name="Schober I."/>
            <person name="Helbig S."/>
            <person name="Rudolph W.W."/>
            <person name="Gunzer F."/>
        </authorList>
    </citation>
    <scope>NUCLEOTIDE SEQUENCE [LARGE SCALE GENOMIC DNA]</scope>
    <source>
        <strain evidence="2 3">DSM 106044</strain>
    </source>
</reference>
<dbReference type="Proteomes" id="UP000306509">
    <property type="component" value="Unassembled WGS sequence"/>
</dbReference>
<proteinExistence type="predicted"/>
<evidence type="ECO:0000313" key="3">
    <source>
        <dbReference type="Proteomes" id="UP000306509"/>
    </source>
</evidence>
<dbReference type="EMBL" id="QGQD01000115">
    <property type="protein sequence ID" value="TLC97609.1"/>
    <property type="molecule type" value="Genomic_DNA"/>
</dbReference>
<dbReference type="InterPro" id="IPR003615">
    <property type="entry name" value="HNH_nuc"/>
</dbReference>
<evidence type="ECO:0000313" key="2">
    <source>
        <dbReference type="EMBL" id="TLC97609.1"/>
    </source>
</evidence>
<protein>
    <recommendedName>
        <fullName evidence="1">HNH nuclease domain-containing protein</fullName>
    </recommendedName>
</protein>
<gene>
    <name evidence="2" type="ORF">DSM106044_05563</name>
</gene>
<dbReference type="Gene3D" id="1.10.30.50">
    <property type="match status" value="1"/>
</dbReference>
<sequence length="383" mass="45552">MPNPPIHQILPASTTVESGYLESMLDKFSSSYKIYWFKGIFTEIRKGERILEYKRLVARMIAAAWYPVVYFNLSLGHSDKLADAIWYIHRELKVPREEQEEKIVEFVYCSEDKLLLKKVKDFTNMVPYRLIRPFYQREIEFEKKTDHTFKDKDVNGLIEKYNKNDHNHALYVMDRINGTLTVSKSWSDYIKTNAAVIEGWMHYKLIEYIQARNLNVPAIPFKIFPPIQRKLSEASKYWELVQEREHLPDLYTGQPFTKENKERFGTVSIDHFIPWSFVLHNEIWNLYPAFKNVNSQKGNKLPDLDRYLNGFCQYQFQAFLAAKKIPQINKKTMDQFLTINRDIRHIDNCARGRDAFVTSLRQTIEPLYQIANNQGYGIWWYEQ</sequence>
<dbReference type="AlphaFoldDB" id="A0A4U8PZ14"/>
<organism evidence="2 3">
    <name type="scientific">Robinsoniella peoriensis</name>
    <dbReference type="NCBI Taxonomy" id="180332"/>
    <lineage>
        <taxon>Bacteria</taxon>
        <taxon>Bacillati</taxon>
        <taxon>Bacillota</taxon>
        <taxon>Clostridia</taxon>
        <taxon>Lachnospirales</taxon>
        <taxon>Lachnospiraceae</taxon>
        <taxon>Robinsoniella</taxon>
    </lineage>
</organism>
<comment type="caution">
    <text evidence="2">The sequence shown here is derived from an EMBL/GenBank/DDBJ whole genome shotgun (WGS) entry which is preliminary data.</text>
</comment>
<dbReference type="Pfam" id="PF13395">
    <property type="entry name" value="HNH_4"/>
    <property type="match status" value="1"/>
</dbReference>
<dbReference type="RefSeq" id="WP_138004188.1">
    <property type="nucleotide sequence ID" value="NZ_QGQD01000115.1"/>
</dbReference>
<evidence type="ECO:0000259" key="1">
    <source>
        <dbReference type="Pfam" id="PF13395"/>
    </source>
</evidence>
<dbReference type="STRING" id="180332.GCA_000797495_05696"/>
<name>A0A4U8PZ14_9FIRM</name>
<keyword evidence="3" id="KW-1185">Reference proteome</keyword>